<evidence type="ECO:0000313" key="2">
    <source>
        <dbReference type="Proteomes" id="UP000054729"/>
    </source>
</evidence>
<keyword evidence="2" id="KW-1185">Reference proteome</keyword>
<sequence>MILFMPYKFLSGSFSCHNPQLFMSICSYKNHSYIIVGARDSKTGEQYVLAHFGRFVQGLMPERMPTRTEGIPIDIQAFSFTFTQYEQLFYFLKKCNPNISCAVPMVWLENKSCSEPGQDVEFIWSEGNPAKSNQSTIDMPKLVGGLSLSNNCRTNAKSITEKTIKADHLPGVSSFYFRGLPFKAHLSNGHIYEQLFIYPPPPPQLKGNRDNDQQWHILNKLYLRLDEIAKTSYRKDPAISHRKFDALKELYQIEYDRLIGAEPVSTMNLLSDIDHWVNRDVNKSLIDERRSTSFFKFKTSTRNMFDAILKDYKKIMLSQEEKEGTGLDMQV</sequence>
<name>A0A0W1ADE1_9GAMM</name>
<dbReference type="STRING" id="66969.Lwal_1407"/>
<accession>A0A0W1ADE1</accession>
<dbReference type="PATRIC" id="fig|66969.6.peg.1542"/>
<evidence type="ECO:0000313" key="1">
    <source>
        <dbReference type="EMBL" id="KTD79335.1"/>
    </source>
</evidence>
<gene>
    <name evidence="1" type="ORF">Lwal_1407</name>
</gene>
<proteinExistence type="predicted"/>
<organism evidence="1 2">
    <name type="scientific">Legionella waltersii</name>
    <dbReference type="NCBI Taxonomy" id="66969"/>
    <lineage>
        <taxon>Bacteria</taxon>
        <taxon>Pseudomonadati</taxon>
        <taxon>Pseudomonadota</taxon>
        <taxon>Gammaproteobacteria</taxon>
        <taxon>Legionellales</taxon>
        <taxon>Legionellaceae</taxon>
        <taxon>Legionella</taxon>
    </lineage>
</organism>
<dbReference type="AlphaFoldDB" id="A0A0W1ADE1"/>
<reference evidence="1 2" key="1">
    <citation type="submission" date="2015-11" db="EMBL/GenBank/DDBJ databases">
        <title>Genomic analysis of 38 Legionella species identifies large and diverse effector repertoires.</title>
        <authorList>
            <person name="Burstein D."/>
            <person name="Amaro F."/>
            <person name="Zusman T."/>
            <person name="Lifshitz Z."/>
            <person name="Cohen O."/>
            <person name="Gilbert J.A."/>
            <person name="Pupko T."/>
            <person name="Shuman H.A."/>
            <person name="Segal G."/>
        </authorList>
    </citation>
    <scope>NUCLEOTIDE SEQUENCE [LARGE SCALE GENOMIC DNA]</scope>
    <source>
        <strain evidence="1 2">ATCC 51914</strain>
    </source>
</reference>
<dbReference type="Proteomes" id="UP000054729">
    <property type="component" value="Unassembled WGS sequence"/>
</dbReference>
<comment type="caution">
    <text evidence="1">The sequence shown here is derived from an EMBL/GenBank/DDBJ whole genome shotgun (WGS) entry which is preliminary data.</text>
</comment>
<protein>
    <submittedName>
        <fullName evidence="1">Uncharacterized protein</fullName>
    </submittedName>
</protein>
<dbReference type="EMBL" id="LNZB01000036">
    <property type="protein sequence ID" value="KTD79335.1"/>
    <property type="molecule type" value="Genomic_DNA"/>
</dbReference>